<dbReference type="OrthoDB" id="431454at2759"/>
<dbReference type="Proteomes" id="UP000006514">
    <property type="component" value="Unassembled WGS sequence"/>
</dbReference>
<sequence length="509" mass="55981">MSIHCIRMQSCSGALPLLQLLSMLPNGVMDTEVSLWGGYEHQALATLLRVSLAFRTAEHRIHVLAPIRGFVMSHAPPSDDDLSLLYAHYFALAATVRGVGGMSSRPEDINAVIHEISNIESLIEHALTGGAVCLQPAVQATADLCRLHLDTGIGSPSRLLARALEVTRMHGMDDLTVELLLLRGWISHNTGRAADASSAAAEAQALATALELPAKIFDAGLLSLYFAGPDDGATLLAHLRTIADRLQNPVRVFKWYGQAAELCKKRGRIDEAIAIYSEAVHSYKAQSLREDRLYALMLTHMGELRIMRGEHTLAHACLEDAVAACDTVQYAMGGAYARLLLGHLYLQQGLLEKSIHHLSAATGPMQTWGSRDILLIHALLCEAYLARDDPDTARTHIHLVQRYQQEMGWGRIYTLICHATIITTYLDVCMQPKPIETLLSVVSLPLLYADACYAISSLRSYPLGSRPGRAKLSLLHTSRLLRYRYFGTRVYGWCLALRTACIGFIGLRV</sequence>
<proteinExistence type="predicted"/>
<organism evidence="2 3">
    <name type="scientific">Auricularia subglabra (strain TFB-10046 / SS5)</name>
    <name type="common">White-rot fungus</name>
    <name type="synonym">Auricularia delicata (strain TFB10046)</name>
    <dbReference type="NCBI Taxonomy" id="717982"/>
    <lineage>
        <taxon>Eukaryota</taxon>
        <taxon>Fungi</taxon>
        <taxon>Dikarya</taxon>
        <taxon>Basidiomycota</taxon>
        <taxon>Agaricomycotina</taxon>
        <taxon>Agaricomycetes</taxon>
        <taxon>Auriculariales</taxon>
        <taxon>Auriculariaceae</taxon>
        <taxon>Auricularia</taxon>
    </lineage>
</organism>
<keyword evidence="1" id="KW-0732">Signal</keyword>
<evidence type="ECO:0000256" key="1">
    <source>
        <dbReference type="SAM" id="SignalP"/>
    </source>
</evidence>
<name>J0LBL6_AURST</name>
<evidence type="ECO:0000313" key="2">
    <source>
        <dbReference type="EMBL" id="EJD33848.1"/>
    </source>
</evidence>
<protein>
    <recommendedName>
        <fullName evidence="4">TPR-like protein</fullName>
    </recommendedName>
</protein>
<dbReference type="InterPro" id="IPR011990">
    <property type="entry name" value="TPR-like_helical_dom_sf"/>
</dbReference>
<gene>
    <name evidence="2" type="ORF">AURDEDRAFT_131473</name>
</gene>
<dbReference type="EMBL" id="JH688068">
    <property type="protein sequence ID" value="EJD33848.1"/>
    <property type="molecule type" value="Genomic_DNA"/>
</dbReference>
<reference evidence="3" key="1">
    <citation type="journal article" date="2012" name="Science">
        <title>The Paleozoic origin of enzymatic lignin decomposition reconstructed from 31 fungal genomes.</title>
        <authorList>
            <person name="Floudas D."/>
            <person name="Binder M."/>
            <person name="Riley R."/>
            <person name="Barry K."/>
            <person name="Blanchette R.A."/>
            <person name="Henrissat B."/>
            <person name="Martinez A.T."/>
            <person name="Otillar R."/>
            <person name="Spatafora J.W."/>
            <person name="Yadav J.S."/>
            <person name="Aerts A."/>
            <person name="Benoit I."/>
            <person name="Boyd A."/>
            <person name="Carlson A."/>
            <person name="Copeland A."/>
            <person name="Coutinho P.M."/>
            <person name="de Vries R.P."/>
            <person name="Ferreira P."/>
            <person name="Findley K."/>
            <person name="Foster B."/>
            <person name="Gaskell J."/>
            <person name="Glotzer D."/>
            <person name="Gorecki P."/>
            <person name="Heitman J."/>
            <person name="Hesse C."/>
            <person name="Hori C."/>
            <person name="Igarashi K."/>
            <person name="Jurgens J.A."/>
            <person name="Kallen N."/>
            <person name="Kersten P."/>
            <person name="Kohler A."/>
            <person name="Kuees U."/>
            <person name="Kumar T.K.A."/>
            <person name="Kuo A."/>
            <person name="LaButti K."/>
            <person name="Larrondo L.F."/>
            <person name="Lindquist E."/>
            <person name="Ling A."/>
            <person name="Lombard V."/>
            <person name="Lucas S."/>
            <person name="Lundell T."/>
            <person name="Martin R."/>
            <person name="McLaughlin D.J."/>
            <person name="Morgenstern I."/>
            <person name="Morin E."/>
            <person name="Murat C."/>
            <person name="Nagy L.G."/>
            <person name="Nolan M."/>
            <person name="Ohm R.A."/>
            <person name="Patyshakuliyeva A."/>
            <person name="Rokas A."/>
            <person name="Ruiz-Duenas F.J."/>
            <person name="Sabat G."/>
            <person name="Salamov A."/>
            <person name="Samejima M."/>
            <person name="Schmutz J."/>
            <person name="Slot J.C."/>
            <person name="St John F."/>
            <person name="Stenlid J."/>
            <person name="Sun H."/>
            <person name="Sun S."/>
            <person name="Syed K."/>
            <person name="Tsang A."/>
            <person name="Wiebenga A."/>
            <person name="Young D."/>
            <person name="Pisabarro A."/>
            <person name="Eastwood D.C."/>
            <person name="Martin F."/>
            <person name="Cullen D."/>
            <person name="Grigoriev I.V."/>
            <person name="Hibbett D.S."/>
        </authorList>
    </citation>
    <scope>NUCLEOTIDE SEQUENCE [LARGE SCALE GENOMIC DNA]</scope>
    <source>
        <strain evidence="3">TFB10046</strain>
    </source>
</reference>
<dbReference type="Gene3D" id="1.25.40.10">
    <property type="entry name" value="Tetratricopeptide repeat domain"/>
    <property type="match status" value="1"/>
</dbReference>
<accession>J0LBL6</accession>
<evidence type="ECO:0008006" key="4">
    <source>
        <dbReference type="Google" id="ProtNLM"/>
    </source>
</evidence>
<keyword evidence="3" id="KW-1185">Reference proteome</keyword>
<feature type="signal peptide" evidence="1">
    <location>
        <begin position="1"/>
        <end position="30"/>
    </location>
</feature>
<dbReference type="SUPFAM" id="SSF48452">
    <property type="entry name" value="TPR-like"/>
    <property type="match status" value="1"/>
</dbReference>
<evidence type="ECO:0000313" key="3">
    <source>
        <dbReference type="Proteomes" id="UP000006514"/>
    </source>
</evidence>
<dbReference type="InParanoid" id="J0LBL6"/>
<feature type="chain" id="PRO_5003735656" description="TPR-like protein" evidence="1">
    <location>
        <begin position="31"/>
        <end position="509"/>
    </location>
</feature>
<dbReference type="KEGG" id="adl:AURDEDRAFT_131473"/>
<dbReference type="AlphaFoldDB" id="J0LBL6"/>